<dbReference type="Gene3D" id="3.30.450.20">
    <property type="entry name" value="PAS domain"/>
    <property type="match status" value="2"/>
</dbReference>
<dbReference type="GO" id="GO:0000977">
    <property type="term" value="F:RNA polymerase II transcription regulatory region sequence-specific DNA binding"/>
    <property type="evidence" value="ECO:0007669"/>
    <property type="project" value="TreeGrafter"/>
</dbReference>
<evidence type="ECO:0000256" key="1">
    <source>
        <dbReference type="ARBA" id="ARBA00023015"/>
    </source>
</evidence>
<dbReference type="Gene3D" id="4.10.280.10">
    <property type="entry name" value="Helix-loop-helix DNA-binding domain"/>
    <property type="match status" value="1"/>
</dbReference>
<feature type="domain" description="PAS" evidence="4">
    <location>
        <begin position="102"/>
        <end position="138"/>
    </location>
</feature>
<evidence type="ECO:0000313" key="8">
    <source>
        <dbReference type="WBParaSite" id="GPUH_0001693801-mRNA-1"/>
    </source>
</evidence>
<dbReference type="GO" id="GO:0000981">
    <property type="term" value="F:DNA-binding transcription factor activity, RNA polymerase II-specific"/>
    <property type="evidence" value="ECO:0007669"/>
    <property type="project" value="TreeGrafter"/>
</dbReference>
<dbReference type="Pfam" id="PF23171">
    <property type="entry name" value="bHLH_HIF1A"/>
    <property type="match status" value="1"/>
</dbReference>
<dbReference type="OrthoDB" id="6021714at2759"/>
<feature type="domain" description="PAS" evidence="4">
    <location>
        <begin position="169"/>
        <end position="201"/>
    </location>
</feature>
<accession>A0A183E7H5</accession>
<evidence type="ECO:0000256" key="3">
    <source>
        <dbReference type="ARBA" id="ARBA00023242"/>
    </source>
</evidence>
<evidence type="ECO:0000313" key="6">
    <source>
        <dbReference type="EMBL" id="VDN28793.1"/>
    </source>
</evidence>
<dbReference type="InterPro" id="IPR036638">
    <property type="entry name" value="HLH_DNA-bd_sf"/>
</dbReference>
<dbReference type="AlphaFoldDB" id="A0A183E7H5"/>
<gene>
    <name evidence="6" type="ORF">GPUH_LOCUS16916</name>
</gene>
<dbReference type="PANTHER" id="PTHR23043:SF36">
    <property type="entry name" value="PROTEIN SINGLE-MINDED"/>
    <property type="match status" value="1"/>
</dbReference>
<reference evidence="8" key="1">
    <citation type="submission" date="2016-06" db="UniProtKB">
        <authorList>
            <consortium name="WormBaseParasite"/>
        </authorList>
    </citation>
    <scope>IDENTIFICATION</scope>
</reference>
<dbReference type="SMART" id="SM00353">
    <property type="entry name" value="HLH"/>
    <property type="match status" value="1"/>
</dbReference>
<dbReference type="InterPro" id="IPR011598">
    <property type="entry name" value="bHLH_dom"/>
</dbReference>
<feature type="domain" description="BHLH" evidence="5">
    <location>
        <begin position="28"/>
        <end position="81"/>
    </location>
</feature>
<dbReference type="InterPro" id="IPR000014">
    <property type="entry name" value="PAS"/>
</dbReference>
<dbReference type="SUPFAM" id="SSF47459">
    <property type="entry name" value="HLH, helix-loop-helix DNA-binding domain"/>
    <property type="match status" value="1"/>
</dbReference>
<dbReference type="PROSITE" id="PS50112">
    <property type="entry name" value="PAS"/>
    <property type="match status" value="2"/>
</dbReference>
<evidence type="ECO:0000259" key="4">
    <source>
        <dbReference type="PROSITE" id="PS50112"/>
    </source>
</evidence>
<dbReference type="GO" id="GO:0010557">
    <property type="term" value="P:positive regulation of macromolecule biosynthetic process"/>
    <property type="evidence" value="ECO:0007669"/>
    <property type="project" value="UniProtKB-ARBA"/>
</dbReference>
<dbReference type="GO" id="GO:0046983">
    <property type="term" value="F:protein dimerization activity"/>
    <property type="evidence" value="ECO:0007669"/>
    <property type="project" value="InterPro"/>
</dbReference>
<dbReference type="WBParaSite" id="GPUH_0001693801-mRNA-1">
    <property type="protein sequence ID" value="GPUH_0001693801-mRNA-1"/>
    <property type="gene ID" value="GPUH_0001693801"/>
</dbReference>
<dbReference type="EMBL" id="UYRT01084407">
    <property type="protein sequence ID" value="VDN28793.1"/>
    <property type="molecule type" value="Genomic_DNA"/>
</dbReference>
<dbReference type="PANTHER" id="PTHR23043">
    <property type="entry name" value="HYPOXIA-INDUCIBLE FACTOR 1 ALPHA"/>
    <property type="match status" value="1"/>
</dbReference>
<evidence type="ECO:0000259" key="5">
    <source>
        <dbReference type="PROSITE" id="PS50888"/>
    </source>
</evidence>
<reference evidence="6 7" key="2">
    <citation type="submission" date="2018-11" db="EMBL/GenBank/DDBJ databases">
        <authorList>
            <consortium name="Pathogen Informatics"/>
        </authorList>
    </citation>
    <scope>NUCLEOTIDE SEQUENCE [LARGE SCALE GENOMIC DNA]</scope>
</reference>
<evidence type="ECO:0000313" key="7">
    <source>
        <dbReference type="Proteomes" id="UP000271098"/>
    </source>
</evidence>
<keyword evidence="7" id="KW-1185">Reference proteome</keyword>
<sequence length="212" mass="23451">MSARNRRDQENRELESLAQCLPLASAITSQLDKSMSARNQRDQENRELESLAQCLPLASAITSQLDKASIIRLATAYLALRNVLQPPMSYVQDGKFEMGSFLLQTLDGFVVILDATGKMIYISETASVHLGLSQASIIRLASAYLALRNVLQQPMSYVQDGKFEIGSFLLQTLEGFIVILDATGKMIYISETASIHLGLSQVNTFFDVLQQL</sequence>
<dbReference type="Proteomes" id="UP000271098">
    <property type="component" value="Unassembled WGS sequence"/>
</dbReference>
<keyword evidence="3" id="KW-0539">Nucleus</keyword>
<protein>
    <submittedName>
        <fullName evidence="8">BHLH domain-containing protein</fullName>
    </submittedName>
</protein>
<name>A0A183E7H5_9BILA</name>
<keyword evidence="1" id="KW-0805">Transcription regulation</keyword>
<proteinExistence type="predicted"/>
<organism evidence="8">
    <name type="scientific">Gongylonema pulchrum</name>
    <dbReference type="NCBI Taxonomy" id="637853"/>
    <lineage>
        <taxon>Eukaryota</taxon>
        <taxon>Metazoa</taxon>
        <taxon>Ecdysozoa</taxon>
        <taxon>Nematoda</taxon>
        <taxon>Chromadorea</taxon>
        <taxon>Rhabditida</taxon>
        <taxon>Spirurina</taxon>
        <taxon>Spiruromorpha</taxon>
        <taxon>Spiruroidea</taxon>
        <taxon>Gongylonematidae</taxon>
        <taxon>Gongylonema</taxon>
    </lineage>
</organism>
<keyword evidence="2" id="KW-0804">Transcription</keyword>
<dbReference type="CDD" id="cd00130">
    <property type="entry name" value="PAS"/>
    <property type="match status" value="1"/>
</dbReference>
<evidence type="ECO:0000256" key="2">
    <source>
        <dbReference type="ARBA" id="ARBA00023163"/>
    </source>
</evidence>
<dbReference type="PROSITE" id="PS50888">
    <property type="entry name" value="BHLH"/>
    <property type="match status" value="1"/>
</dbReference>